<dbReference type="Proteomes" id="UP001222770">
    <property type="component" value="Unassembled WGS sequence"/>
</dbReference>
<accession>A0ABT6CIW4</accession>
<dbReference type="RefSeq" id="WP_277277967.1">
    <property type="nucleotide sequence ID" value="NZ_JAROCY010000010.1"/>
</dbReference>
<comment type="caution">
    <text evidence="1">The sequence shown here is derived from an EMBL/GenBank/DDBJ whole genome shotgun (WGS) entry which is preliminary data.</text>
</comment>
<reference evidence="1 2" key="1">
    <citation type="submission" date="2023-03" db="EMBL/GenBank/DDBJ databases">
        <title>Novosphingobium cyanobacteriorum sp. nov., isolated from a eutrophic reservoir during the Microcystis bloom period.</title>
        <authorList>
            <person name="Kang M."/>
            <person name="Le V."/>
            <person name="Ko S.-R."/>
            <person name="Lee S.-A."/>
            <person name="Ahn C.-Y."/>
        </authorList>
    </citation>
    <scope>NUCLEOTIDE SEQUENCE [LARGE SCALE GENOMIC DNA]</scope>
    <source>
        <strain evidence="1 2">HBC54</strain>
    </source>
</reference>
<proteinExistence type="predicted"/>
<gene>
    <name evidence="1" type="ORF">POM99_11665</name>
</gene>
<evidence type="ECO:0000313" key="1">
    <source>
        <dbReference type="EMBL" id="MDF8333861.1"/>
    </source>
</evidence>
<dbReference type="EMBL" id="JAROCY010000010">
    <property type="protein sequence ID" value="MDF8333861.1"/>
    <property type="molecule type" value="Genomic_DNA"/>
</dbReference>
<name>A0ABT6CIW4_9SPHN</name>
<sequence length="66" mass="7567">MKESINADRLPLWACCDCNLSGASGNQLGRLVLRPHFSANTPIIQQIREFFRLEQTPERRLQNLQA</sequence>
<keyword evidence="2" id="KW-1185">Reference proteome</keyword>
<protein>
    <submittedName>
        <fullName evidence="1">Uncharacterized protein</fullName>
    </submittedName>
</protein>
<evidence type="ECO:0000313" key="2">
    <source>
        <dbReference type="Proteomes" id="UP001222770"/>
    </source>
</evidence>
<organism evidence="1 2">
    <name type="scientific">Novosphingobium cyanobacteriorum</name>
    <dbReference type="NCBI Taxonomy" id="3024215"/>
    <lineage>
        <taxon>Bacteria</taxon>
        <taxon>Pseudomonadati</taxon>
        <taxon>Pseudomonadota</taxon>
        <taxon>Alphaproteobacteria</taxon>
        <taxon>Sphingomonadales</taxon>
        <taxon>Sphingomonadaceae</taxon>
        <taxon>Novosphingobium</taxon>
    </lineage>
</organism>